<accession>A0ABN1IR11</accession>
<feature type="transmembrane region" description="Helical" evidence="1">
    <location>
        <begin position="161"/>
        <end position="178"/>
    </location>
</feature>
<gene>
    <name evidence="2" type="ORF">GCM10008905_07450</name>
</gene>
<feature type="transmembrane region" description="Helical" evidence="1">
    <location>
        <begin position="289"/>
        <end position="308"/>
    </location>
</feature>
<keyword evidence="3" id="KW-1185">Reference proteome</keyword>
<dbReference type="EMBL" id="BAAACF010000001">
    <property type="protein sequence ID" value="GAA0719414.1"/>
    <property type="molecule type" value="Genomic_DNA"/>
</dbReference>
<keyword evidence="1" id="KW-0812">Transmembrane</keyword>
<dbReference type="RefSeq" id="WP_343766799.1">
    <property type="nucleotide sequence ID" value="NZ_BAAACF010000001.1"/>
</dbReference>
<keyword evidence="1" id="KW-1133">Transmembrane helix</keyword>
<feature type="transmembrane region" description="Helical" evidence="1">
    <location>
        <begin position="32"/>
        <end position="51"/>
    </location>
</feature>
<evidence type="ECO:0000313" key="2">
    <source>
        <dbReference type="EMBL" id="GAA0719414.1"/>
    </source>
</evidence>
<name>A0ABN1IR11_9CLOT</name>
<protein>
    <submittedName>
        <fullName evidence="2">Multidrug resistance efflux transporter family protein</fullName>
    </submittedName>
</protein>
<feature type="transmembrane region" description="Helical" evidence="1">
    <location>
        <begin position="138"/>
        <end position="155"/>
    </location>
</feature>
<dbReference type="InterPro" id="IPR032713">
    <property type="entry name" value="EmrE"/>
</dbReference>
<dbReference type="Proteomes" id="UP001500339">
    <property type="component" value="Unassembled WGS sequence"/>
</dbReference>
<reference evidence="2 3" key="1">
    <citation type="journal article" date="2019" name="Int. J. Syst. Evol. Microbiol.">
        <title>The Global Catalogue of Microorganisms (GCM) 10K type strain sequencing project: providing services to taxonomists for standard genome sequencing and annotation.</title>
        <authorList>
            <consortium name="The Broad Institute Genomics Platform"/>
            <consortium name="The Broad Institute Genome Sequencing Center for Infectious Disease"/>
            <person name="Wu L."/>
            <person name="Ma J."/>
        </authorList>
    </citation>
    <scope>NUCLEOTIDE SEQUENCE [LARGE SCALE GENOMIC DNA]</scope>
    <source>
        <strain evidence="2 3">JCM 1405</strain>
    </source>
</reference>
<sequence length="312" mass="34437">MKKSILLGIAASFFFAFTFVLNRQMNLSGGSWIWSASLRYIFMLPILFAIVGAKNELSYVLKDIREKPMEWILWSTVGFGLFYAPLCFASAYGASWMVASTWQITIVAGALLSPLFYESAETENGIIKNRNKIPKKSLKMSLIILAGIFLIQLQQAVDVSFLKTLMGVIPVIIAAFAYPLGNRKMMEVCDGKFNTFQRVFGMTLCSIPFWIVLSTFGILKVGLPGKEQIVQALMVSIFSGIVATILFFKATDMVRSDSHKLAVVETTQAGEVIFALLGEIFILNSDFPTVLGLIGIMLVVIGMILNSLTSSE</sequence>
<organism evidence="2 3">
    <name type="scientific">Clostridium malenominatum</name>
    <dbReference type="NCBI Taxonomy" id="1539"/>
    <lineage>
        <taxon>Bacteria</taxon>
        <taxon>Bacillati</taxon>
        <taxon>Bacillota</taxon>
        <taxon>Clostridia</taxon>
        <taxon>Eubacteriales</taxon>
        <taxon>Clostridiaceae</taxon>
        <taxon>Clostridium</taxon>
    </lineage>
</organism>
<feature type="transmembrane region" description="Helical" evidence="1">
    <location>
        <begin position="261"/>
        <end position="283"/>
    </location>
</feature>
<feature type="transmembrane region" description="Helical" evidence="1">
    <location>
        <begin position="199"/>
        <end position="223"/>
    </location>
</feature>
<evidence type="ECO:0000313" key="3">
    <source>
        <dbReference type="Proteomes" id="UP001500339"/>
    </source>
</evidence>
<feature type="transmembrane region" description="Helical" evidence="1">
    <location>
        <begin position="229"/>
        <end position="249"/>
    </location>
</feature>
<proteinExistence type="predicted"/>
<dbReference type="Pfam" id="PF13536">
    <property type="entry name" value="EmrE"/>
    <property type="match status" value="1"/>
</dbReference>
<feature type="transmembrane region" description="Helical" evidence="1">
    <location>
        <begin position="71"/>
        <end position="94"/>
    </location>
</feature>
<keyword evidence="1" id="KW-0472">Membrane</keyword>
<feature type="transmembrane region" description="Helical" evidence="1">
    <location>
        <begin position="100"/>
        <end position="117"/>
    </location>
</feature>
<evidence type="ECO:0000256" key="1">
    <source>
        <dbReference type="SAM" id="Phobius"/>
    </source>
</evidence>
<comment type="caution">
    <text evidence="2">The sequence shown here is derived from an EMBL/GenBank/DDBJ whole genome shotgun (WGS) entry which is preliminary data.</text>
</comment>